<dbReference type="AlphaFoldDB" id="A0A7J9FZR5"/>
<keyword evidence="2" id="KW-1185">Reference proteome</keyword>
<comment type="caution">
    <text evidence="1">The sequence shown here is derived from an EMBL/GenBank/DDBJ whole genome shotgun (WGS) entry which is preliminary data.</text>
</comment>
<dbReference type="Proteomes" id="UP000593560">
    <property type="component" value="Unassembled WGS sequence"/>
</dbReference>
<sequence>MASRKEQHTTEAPINFNVNRFINLEVERLYLQMSDRSFIQEHGFDPTMSAYNKIWDLVRHNCCNNFCTTPIELAIDAIVYEFYANLKDQKNHRQQGSWRVDSQYQHRGALKFETAIMFPMAKIWMQSICTRLAPTHNASYVTAYRVVMFYLIL</sequence>
<gene>
    <name evidence="1" type="ORF">Gohar_015380</name>
</gene>
<protein>
    <submittedName>
        <fullName evidence="1">Uncharacterized protein</fullName>
    </submittedName>
</protein>
<evidence type="ECO:0000313" key="2">
    <source>
        <dbReference type="Proteomes" id="UP000593560"/>
    </source>
</evidence>
<proteinExistence type="predicted"/>
<evidence type="ECO:0000313" key="1">
    <source>
        <dbReference type="EMBL" id="MBA0790753.1"/>
    </source>
</evidence>
<dbReference type="EMBL" id="JABFAD010000001">
    <property type="protein sequence ID" value="MBA0790753.1"/>
    <property type="molecule type" value="Genomic_DNA"/>
</dbReference>
<name>A0A7J9FZR5_9ROSI</name>
<reference evidence="1 2" key="1">
    <citation type="journal article" date="2019" name="Genome Biol. Evol.">
        <title>Insights into the evolution of the New World diploid cottons (Gossypium, subgenus Houzingenia) based on genome sequencing.</title>
        <authorList>
            <person name="Grover C.E."/>
            <person name="Arick M.A. 2nd"/>
            <person name="Thrash A."/>
            <person name="Conover J.L."/>
            <person name="Sanders W.S."/>
            <person name="Peterson D.G."/>
            <person name="Frelichowski J.E."/>
            <person name="Scheffler J.A."/>
            <person name="Scheffler B.E."/>
            <person name="Wendel J.F."/>
        </authorList>
    </citation>
    <scope>NUCLEOTIDE SEQUENCE [LARGE SCALE GENOMIC DNA]</scope>
    <source>
        <strain evidence="1">0</strain>
        <tissue evidence="1">Leaf</tissue>
    </source>
</reference>
<accession>A0A7J9FZR5</accession>
<organism evidence="1 2">
    <name type="scientific">Gossypium harknessii</name>
    <dbReference type="NCBI Taxonomy" id="34285"/>
    <lineage>
        <taxon>Eukaryota</taxon>
        <taxon>Viridiplantae</taxon>
        <taxon>Streptophyta</taxon>
        <taxon>Embryophyta</taxon>
        <taxon>Tracheophyta</taxon>
        <taxon>Spermatophyta</taxon>
        <taxon>Magnoliopsida</taxon>
        <taxon>eudicotyledons</taxon>
        <taxon>Gunneridae</taxon>
        <taxon>Pentapetalae</taxon>
        <taxon>rosids</taxon>
        <taxon>malvids</taxon>
        <taxon>Malvales</taxon>
        <taxon>Malvaceae</taxon>
        <taxon>Malvoideae</taxon>
        <taxon>Gossypium</taxon>
    </lineage>
</organism>
<dbReference type="OrthoDB" id="10428565at2759"/>